<dbReference type="InterPro" id="IPR017853">
    <property type="entry name" value="GH"/>
</dbReference>
<keyword evidence="4" id="KW-0732">Signal</keyword>
<evidence type="ECO:0000259" key="7">
    <source>
        <dbReference type="Pfam" id="PF02055"/>
    </source>
</evidence>
<keyword evidence="6" id="KW-0443">Lipid metabolism</keyword>
<evidence type="ECO:0000256" key="2">
    <source>
        <dbReference type="ARBA" id="ARBA00005382"/>
    </source>
</evidence>
<comment type="similarity">
    <text evidence="2 6">Belongs to the glycosyl hydrolase 30 family.</text>
</comment>
<dbReference type="EC" id="3.2.1.45" evidence="3 6"/>
<dbReference type="PANTHER" id="PTHR11069">
    <property type="entry name" value="GLUCOSYLCERAMIDASE"/>
    <property type="match status" value="1"/>
</dbReference>
<protein>
    <recommendedName>
        <fullName evidence="3 6">Glucosylceramidase</fullName>
        <ecNumber evidence="3 6">3.2.1.45</ecNumber>
    </recommendedName>
</protein>
<dbReference type="SUPFAM" id="SSF51011">
    <property type="entry name" value="Glycosyl hydrolase domain"/>
    <property type="match status" value="1"/>
</dbReference>
<dbReference type="InterPro" id="IPR001139">
    <property type="entry name" value="Glyco_hydro_30"/>
</dbReference>
<name>A0ABQ9ZA44_9CRUS</name>
<reference evidence="9 10" key="1">
    <citation type="journal article" date="2023" name="Nucleic Acids Res.">
        <title>The hologenome of Daphnia magna reveals possible DNA methylation and microbiome-mediated evolution of the host genome.</title>
        <authorList>
            <person name="Chaturvedi A."/>
            <person name="Li X."/>
            <person name="Dhandapani V."/>
            <person name="Marshall H."/>
            <person name="Kissane S."/>
            <person name="Cuenca-Cambronero M."/>
            <person name="Asole G."/>
            <person name="Calvet F."/>
            <person name="Ruiz-Romero M."/>
            <person name="Marangio P."/>
            <person name="Guigo R."/>
            <person name="Rago D."/>
            <person name="Mirbahai L."/>
            <person name="Eastwood N."/>
            <person name="Colbourne J.K."/>
            <person name="Zhou J."/>
            <person name="Mallon E."/>
            <person name="Orsini L."/>
        </authorList>
    </citation>
    <scope>NUCLEOTIDE SEQUENCE [LARGE SCALE GENOMIC DNA]</scope>
    <source>
        <strain evidence="9">LRV0_1</strain>
    </source>
</reference>
<gene>
    <name evidence="9" type="ORF">OUZ56_018912</name>
</gene>
<evidence type="ECO:0000256" key="4">
    <source>
        <dbReference type="ARBA" id="ARBA00022729"/>
    </source>
</evidence>
<keyword evidence="6" id="KW-0326">Glycosidase</keyword>
<organism evidence="9 10">
    <name type="scientific">Daphnia magna</name>
    <dbReference type="NCBI Taxonomy" id="35525"/>
    <lineage>
        <taxon>Eukaryota</taxon>
        <taxon>Metazoa</taxon>
        <taxon>Ecdysozoa</taxon>
        <taxon>Arthropoda</taxon>
        <taxon>Crustacea</taxon>
        <taxon>Branchiopoda</taxon>
        <taxon>Diplostraca</taxon>
        <taxon>Cladocera</taxon>
        <taxon>Anomopoda</taxon>
        <taxon>Daphniidae</taxon>
        <taxon>Daphnia</taxon>
    </lineage>
</organism>
<evidence type="ECO:0000256" key="1">
    <source>
        <dbReference type="ARBA" id="ARBA00001013"/>
    </source>
</evidence>
<dbReference type="Pfam" id="PF02055">
    <property type="entry name" value="Glyco_hydro_30"/>
    <property type="match status" value="1"/>
</dbReference>
<dbReference type="Proteomes" id="UP001234178">
    <property type="component" value="Unassembled WGS sequence"/>
</dbReference>
<dbReference type="PRINTS" id="PR00843">
    <property type="entry name" value="GLHYDRLASE30"/>
</dbReference>
<evidence type="ECO:0000313" key="10">
    <source>
        <dbReference type="Proteomes" id="UP001234178"/>
    </source>
</evidence>
<keyword evidence="10" id="KW-1185">Reference proteome</keyword>
<feature type="domain" description="Glycosyl hydrolase family 30 beta sandwich" evidence="8">
    <location>
        <begin position="468"/>
        <end position="529"/>
    </location>
</feature>
<evidence type="ECO:0000313" key="9">
    <source>
        <dbReference type="EMBL" id="KAK4009766.1"/>
    </source>
</evidence>
<accession>A0ABQ9ZA44</accession>
<dbReference type="PANTHER" id="PTHR11069:SF23">
    <property type="entry name" value="LYSOSOMAL ACID GLUCOSYLCERAMIDASE"/>
    <property type="match status" value="1"/>
</dbReference>
<proteinExistence type="inferred from homology"/>
<dbReference type="SUPFAM" id="SSF51445">
    <property type="entry name" value="(Trans)glycosidases"/>
    <property type="match status" value="1"/>
</dbReference>
<sequence>MLLESNNLTLSPLDSKMASLATLFLRLFTVVFTLFSLTVSAEDCIRRDYGRTSFVCVCNATYCDTAPSVGALAAGQAVQITSSQSAARFQATNLQFGKTSSNKAVITNEIFIDTSITYQNVLGFGGAFTDAAGINIARLSQAAQDNLMNSYFSSRGIEYGVARVPMAGTDFSTRTYSYDDYPGDVTLSNFALTEEDLVYKIPYINWAISLSSKSIKLFTSPWSAPAWMKSNNEFYGQGYLLGEYYQVWADYFARFFEEYAKFGLNFWALTAQNEPVDGRVPGFPFNCMGWTSENQSIFVGLNLGPTLQAKGFGDVKIMIMDDQRNYLPEWAETVLANPDANPYVSGIGVHWYQNFIAPPSVLTTTHEMFPDRFILATEACEGTFPKETVVLGAWDRLESYATDIIENMNNWAVGWVDWNLALDEGGGPNWSENFVDSPIIVNNTIDEFYKQPMFYAMGHFSKYVPENSIRVNIDILNDTTLIGTAFVLPDGNRAVVILNQSDDDKTILLNDAERGALEIPCEARSMHTILYG</sequence>
<evidence type="ECO:0000256" key="6">
    <source>
        <dbReference type="RuleBase" id="RU361188"/>
    </source>
</evidence>
<dbReference type="Gene3D" id="3.20.20.80">
    <property type="entry name" value="Glycosidases"/>
    <property type="match status" value="1"/>
</dbReference>
<keyword evidence="6" id="KW-0746">Sphingolipid metabolism</keyword>
<dbReference type="Pfam" id="PF17189">
    <property type="entry name" value="Glyco_hydro_30C"/>
    <property type="match status" value="1"/>
</dbReference>
<comment type="caution">
    <text evidence="9">The sequence shown here is derived from an EMBL/GenBank/DDBJ whole genome shotgun (WGS) entry which is preliminary data.</text>
</comment>
<keyword evidence="5 6" id="KW-0378">Hydrolase</keyword>
<dbReference type="EMBL" id="JAOYFB010000003">
    <property type="protein sequence ID" value="KAK4009766.1"/>
    <property type="molecule type" value="Genomic_DNA"/>
</dbReference>
<evidence type="ECO:0000256" key="5">
    <source>
        <dbReference type="ARBA" id="ARBA00022801"/>
    </source>
</evidence>
<dbReference type="InterPro" id="IPR033452">
    <property type="entry name" value="GH30_C"/>
</dbReference>
<feature type="domain" description="Glycosyl hydrolase family 30 TIM-barrel" evidence="7">
    <location>
        <begin position="122"/>
        <end position="464"/>
    </location>
</feature>
<dbReference type="InterPro" id="IPR033453">
    <property type="entry name" value="Glyco_hydro_30_TIM-barrel"/>
</dbReference>
<comment type="catalytic activity">
    <reaction evidence="1">
        <text>a beta-D-glucosyl-(1&lt;-&gt;1')-N-acylsphing-4-enine + H2O = an N-acylsphing-4-enine + D-glucose</text>
        <dbReference type="Rhea" id="RHEA:13269"/>
        <dbReference type="ChEBI" id="CHEBI:4167"/>
        <dbReference type="ChEBI" id="CHEBI:15377"/>
        <dbReference type="ChEBI" id="CHEBI:22801"/>
        <dbReference type="ChEBI" id="CHEBI:52639"/>
        <dbReference type="EC" id="3.2.1.45"/>
    </reaction>
    <physiologicalReaction direction="left-to-right" evidence="1">
        <dbReference type="Rhea" id="RHEA:13270"/>
    </physiologicalReaction>
</comment>
<evidence type="ECO:0000256" key="3">
    <source>
        <dbReference type="ARBA" id="ARBA00012658"/>
    </source>
</evidence>
<evidence type="ECO:0000259" key="8">
    <source>
        <dbReference type="Pfam" id="PF17189"/>
    </source>
</evidence>